<dbReference type="SMART" id="SM00209">
    <property type="entry name" value="TSP1"/>
    <property type="match status" value="3"/>
</dbReference>
<accession>H2YA67</accession>
<reference evidence="4" key="3">
    <citation type="submission" date="2025-09" db="UniProtKB">
        <authorList>
            <consortium name="Ensembl"/>
        </authorList>
    </citation>
    <scope>IDENTIFICATION</scope>
</reference>
<reference evidence="5" key="1">
    <citation type="submission" date="2003-08" db="EMBL/GenBank/DDBJ databases">
        <authorList>
            <person name="Birren B."/>
            <person name="Nusbaum C."/>
            <person name="Abebe A."/>
            <person name="Abouelleil A."/>
            <person name="Adekoya E."/>
            <person name="Ait-zahra M."/>
            <person name="Allen N."/>
            <person name="Allen T."/>
            <person name="An P."/>
            <person name="Anderson M."/>
            <person name="Anderson S."/>
            <person name="Arachchi H."/>
            <person name="Armbruster J."/>
            <person name="Bachantsang P."/>
            <person name="Baldwin J."/>
            <person name="Barry A."/>
            <person name="Bayul T."/>
            <person name="Blitshsteyn B."/>
            <person name="Bloom T."/>
            <person name="Blye J."/>
            <person name="Boguslavskiy L."/>
            <person name="Borowsky M."/>
            <person name="Boukhgalter B."/>
            <person name="Brunache A."/>
            <person name="Butler J."/>
            <person name="Calixte N."/>
            <person name="Calvo S."/>
            <person name="Camarata J."/>
            <person name="Campo K."/>
            <person name="Chang J."/>
            <person name="Cheshatsang Y."/>
            <person name="Citroen M."/>
            <person name="Collymore A."/>
            <person name="Considine T."/>
            <person name="Cook A."/>
            <person name="Cooke P."/>
            <person name="Corum B."/>
            <person name="Cuomo C."/>
            <person name="David R."/>
            <person name="Dawoe T."/>
            <person name="Degray S."/>
            <person name="Dodge S."/>
            <person name="Dooley K."/>
            <person name="Dorje P."/>
            <person name="Dorjee K."/>
            <person name="Dorris L."/>
            <person name="Duffey N."/>
            <person name="Dupes A."/>
            <person name="Elkins T."/>
            <person name="Engels R."/>
            <person name="Erickson J."/>
            <person name="Farina A."/>
            <person name="Faro S."/>
            <person name="Ferreira P."/>
            <person name="Fischer H."/>
            <person name="Fitzgerald M."/>
            <person name="Foley K."/>
            <person name="Gage D."/>
            <person name="Galagan J."/>
            <person name="Gearin G."/>
            <person name="Gnerre S."/>
            <person name="Gnirke A."/>
            <person name="Goyette A."/>
            <person name="Graham J."/>
            <person name="Grandbois E."/>
            <person name="Gyaltsen K."/>
            <person name="Hafez N."/>
            <person name="Hagopian D."/>
            <person name="Hagos B."/>
            <person name="Hall J."/>
            <person name="Hatcher B."/>
            <person name="Heller A."/>
            <person name="Higgins H."/>
            <person name="Honan T."/>
            <person name="Horn A."/>
            <person name="Houde N."/>
            <person name="Hughes L."/>
            <person name="Hulme W."/>
            <person name="Husby E."/>
            <person name="Iliev I."/>
            <person name="Jaffe D."/>
            <person name="Jones C."/>
            <person name="Kamal M."/>
            <person name="Kamat A."/>
            <person name="Kamvysselis M."/>
            <person name="Karlsson E."/>
            <person name="Kells C."/>
            <person name="Kieu A."/>
            <person name="Kisner P."/>
            <person name="Kodira C."/>
            <person name="Kulbokas E."/>
            <person name="Labutti K."/>
            <person name="Lama D."/>
            <person name="Landers T."/>
            <person name="Leger J."/>
            <person name="Levine S."/>
            <person name="Lewis D."/>
            <person name="Lewis T."/>
            <person name="Lindblad-toh K."/>
            <person name="Liu X."/>
            <person name="Lokyitsang T."/>
            <person name="Lokyitsang Y."/>
            <person name="Lucien O."/>
            <person name="Lui A."/>
            <person name="Ma L.J."/>
            <person name="Mabbitt R."/>
            <person name="Macdonald J."/>
            <person name="Maclean C."/>
            <person name="Major J."/>
            <person name="Manning J."/>
            <person name="Marabella R."/>
            <person name="Maru K."/>
            <person name="Matthews C."/>
            <person name="Mauceli E."/>
            <person name="Mccarthy M."/>
            <person name="Mcdonough S."/>
            <person name="Mcghee T."/>
            <person name="Meldrim J."/>
            <person name="Meneus L."/>
            <person name="Mesirov J."/>
            <person name="Mihalev A."/>
            <person name="Mihova T."/>
            <person name="Mikkelsen T."/>
            <person name="Mlenga V."/>
            <person name="Moru K."/>
            <person name="Mozes J."/>
            <person name="Mulrain L."/>
            <person name="Munson G."/>
            <person name="Naylor J."/>
            <person name="Newes C."/>
            <person name="Nguyen C."/>
            <person name="Nguyen N."/>
            <person name="Nguyen T."/>
            <person name="Nicol R."/>
            <person name="Nielsen C."/>
            <person name="Nizzari M."/>
            <person name="Norbu C."/>
            <person name="Norbu N."/>
            <person name="O'donnell P."/>
            <person name="Okoawo O."/>
            <person name="O'leary S."/>
            <person name="Omotosho B."/>
            <person name="O'neill K."/>
            <person name="Osman S."/>
            <person name="Parker S."/>
            <person name="Perrin D."/>
            <person name="Phunkhang P."/>
            <person name="Piqani B."/>
            <person name="Purcell S."/>
            <person name="Rachupka T."/>
            <person name="Ramasamy U."/>
            <person name="Rameau R."/>
            <person name="Ray V."/>
            <person name="Raymond C."/>
            <person name="Retta R."/>
            <person name="Richardson S."/>
            <person name="Rise C."/>
            <person name="Rodriguez J."/>
            <person name="Rogers J."/>
            <person name="Rogov P."/>
            <person name="Rutman M."/>
            <person name="Schupbach R."/>
            <person name="Seaman C."/>
            <person name="Settipalli S."/>
            <person name="Sharpe T."/>
            <person name="Sheridan J."/>
            <person name="Sherpa N."/>
            <person name="Shi J."/>
            <person name="Smirnov S."/>
            <person name="Smith C."/>
            <person name="Sougnez C."/>
            <person name="Spencer B."/>
            <person name="Stalker J."/>
            <person name="Stange-thomann N."/>
            <person name="Stavropoulos S."/>
            <person name="Stetson K."/>
            <person name="Stone C."/>
            <person name="Stone S."/>
            <person name="Stubbs M."/>
            <person name="Talamas J."/>
            <person name="Tchuinga P."/>
            <person name="Tenzing P."/>
            <person name="Tesfaye S."/>
            <person name="Theodore J."/>
            <person name="Thoulutsang Y."/>
            <person name="Topham K."/>
            <person name="Towey S."/>
            <person name="Tsamla T."/>
            <person name="Tsomo N."/>
            <person name="Vallee D."/>
            <person name="Vassiliev H."/>
            <person name="Venkataraman V."/>
            <person name="Vinson J."/>
            <person name="Vo A."/>
            <person name="Wade C."/>
            <person name="Wang S."/>
            <person name="Wangchuk T."/>
            <person name="Wangdi T."/>
            <person name="Whittaker C."/>
            <person name="Wilkinson J."/>
            <person name="Wu Y."/>
            <person name="Wyman D."/>
            <person name="Yadav S."/>
            <person name="Yang S."/>
            <person name="Yang X."/>
            <person name="Yeager S."/>
            <person name="Yee E."/>
            <person name="Young G."/>
            <person name="Zainoun J."/>
            <person name="Zembeck L."/>
            <person name="Zimmer A."/>
            <person name="Zody M."/>
            <person name="Lander E."/>
        </authorList>
    </citation>
    <scope>NUCLEOTIDE SEQUENCE [LARGE SCALE GENOMIC DNA]</scope>
</reference>
<dbReference type="InterPro" id="IPR052065">
    <property type="entry name" value="Compl_asym_regulator"/>
</dbReference>
<evidence type="ECO:0000313" key="4">
    <source>
        <dbReference type="Ensembl" id="ENSCSAVP00000002215.1"/>
    </source>
</evidence>
<dbReference type="PANTHER" id="PTHR22906">
    <property type="entry name" value="PROPERDIN"/>
    <property type="match status" value="1"/>
</dbReference>
<reference evidence="4" key="2">
    <citation type="submission" date="2025-08" db="UniProtKB">
        <authorList>
            <consortium name="Ensembl"/>
        </authorList>
    </citation>
    <scope>IDENTIFICATION</scope>
</reference>
<evidence type="ECO:0000256" key="2">
    <source>
        <dbReference type="ARBA" id="ARBA00023157"/>
    </source>
</evidence>
<dbReference type="Ensembl" id="ENSCSAVT00000002253.1">
    <property type="protein sequence ID" value="ENSCSAVP00000002215.1"/>
    <property type="gene ID" value="ENSCSAVG00000001302.1"/>
</dbReference>
<dbReference type="GeneTree" id="ENSGT00440000038972"/>
<sequence>MKEEGKCRAIRFRPVVMVQCRFTCGFCTPEMVWGNWSACSVACGNGTQTQSLECEVPGACSNQTVTNTTRERACQMEPCSVWVEWSSWSRCSSSCGSGSKIRMRVCEGVGCEGDTQEEAPCSDNAPCPAWSTWSHWEACSASCGGGDKKRTRSCSNGEDCVGLKEELDSCNQHQCTISWGSWESWSICSPDCGESTKTRTRSCPGGVSCPGNSTET</sequence>
<keyword evidence="5" id="KW-1185">Reference proteome</keyword>
<dbReference type="AlphaFoldDB" id="H2YA67"/>
<dbReference type="FunFam" id="2.20.100.10:FF:000001">
    <property type="entry name" value="semaphorin-5A isoform X1"/>
    <property type="match status" value="1"/>
</dbReference>
<dbReference type="Proteomes" id="UP000007875">
    <property type="component" value="Unassembled WGS sequence"/>
</dbReference>
<feature type="region of interest" description="Disordered" evidence="3">
    <location>
        <begin position="195"/>
        <end position="216"/>
    </location>
</feature>
<keyword evidence="1" id="KW-0677">Repeat</keyword>
<dbReference type="InterPro" id="IPR000884">
    <property type="entry name" value="TSP1_rpt"/>
</dbReference>
<evidence type="ECO:0000256" key="1">
    <source>
        <dbReference type="ARBA" id="ARBA00022737"/>
    </source>
</evidence>
<dbReference type="PROSITE" id="PS50092">
    <property type="entry name" value="TSP1"/>
    <property type="match status" value="4"/>
</dbReference>
<evidence type="ECO:0000313" key="5">
    <source>
        <dbReference type="Proteomes" id="UP000007875"/>
    </source>
</evidence>
<evidence type="ECO:0000256" key="3">
    <source>
        <dbReference type="SAM" id="MobiDB-lite"/>
    </source>
</evidence>
<protein>
    <submittedName>
        <fullName evidence="4">Uncharacterized protein</fullName>
    </submittedName>
</protein>
<dbReference type="Pfam" id="PF00090">
    <property type="entry name" value="TSP_1"/>
    <property type="match status" value="4"/>
</dbReference>
<dbReference type="PANTHER" id="PTHR22906:SF21">
    <property type="entry name" value="SEMA DOMAIN-CONTAINING PROTEIN"/>
    <property type="match status" value="1"/>
</dbReference>
<dbReference type="Gene3D" id="2.20.100.10">
    <property type="entry name" value="Thrombospondin type-1 (TSP1) repeat"/>
    <property type="match status" value="4"/>
</dbReference>
<dbReference type="HOGENOM" id="CLU_047129_0_2_1"/>
<dbReference type="SUPFAM" id="SSF82895">
    <property type="entry name" value="TSP-1 type 1 repeat"/>
    <property type="match status" value="4"/>
</dbReference>
<name>H2YA67_CIOSA</name>
<keyword evidence="2" id="KW-1015">Disulfide bond</keyword>
<dbReference type="InterPro" id="IPR036383">
    <property type="entry name" value="TSP1_rpt_sf"/>
</dbReference>
<proteinExistence type="predicted"/>
<organism evidence="4 5">
    <name type="scientific">Ciona savignyi</name>
    <name type="common">Pacific transparent sea squirt</name>
    <dbReference type="NCBI Taxonomy" id="51511"/>
    <lineage>
        <taxon>Eukaryota</taxon>
        <taxon>Metazoa</taxon>
        <taxon>Chordata</taxon>
        <taxon>Tunicata</taxon>
        <taxon>Ascidiacea</taxon>
        <taxon>Phlebobranchia</taxon>
        <taxon>Cionidae</taxon>
        <taxon>Ciona</taxon>
    </lineage>
</organism>